<keyword evidence="8" id="KW-0963">Cytoplasm</keyword>
<reference evidence="10 11" key="1">
    <citation type="submission" date="2021-01" db="EMBL/GenBank/DDBJ databases">
        <title>Genomic Encyclopedia of Type Strains, Phase IV (KMG-IV): sequencing the most valuable type-strain genomes for metagenomic binning, comparative biology and taxonomic classification.</title>
        <authorList>
            <person name="Goeker M."/>
        </authorList>
    </citation>
    <scope>NUCLEOTIDE SEQUENCE [LARGE SCALE GENOMIC DNA]</scope>
    <source>
        <strain evidence="10 11">DSM 24436</strain>
    </source>
</reference>
<evidence type="ECO:0000256" key="5">
    <source>
        <dbReference type="ARBA" id="ARBA00023154"/>
    </source>
</evidence>
<dbReference type="InterPro" id="IPR018510">
    <property type="entry name" value="DAP_epimerase_AS"/>
</dbReference>
<dbReference type="PROSITE" id="PS01326">
    <property type="entry name" value="DAP_EPIMERASE"/>
    <property type="match status" value="1"/>
</dbReference>
<proteinExistence type="inferred from homology"/>
<dbReference type="EMBL" id="JAFBDT010000030">
    <property type="protein sequence ID" value="MBM7562793.1"/>
    <property type="molecule type" value="Genomic_DNA"/>
</dbReference>
<evidence type="ECO:0000256" key="6">
    <source>
        <dbReference type="ARBA" id="ARBA00023235"/>
    </source>
</evidence>
<dbReference type="SUPFAM" id="SSF54506">
    <property type="entry name" value="Diaminopimelate epimerase-like"/>
    <property type="match status" value="2"/>
</dbReference>
<comment type="catalytic activity">
    <reaction evidence="7 8">
        <text>(2S,6S)-2,6-diaminopimelate = meso-2,6-diaminopimelate</text>
        <dbReference type="Rhea" id="RHEA:15393"/>
        <dbReference type="ChEBI" id="CHEBI:57609"/>
        <dbReference type="ChEBI" id="CHEBI:57791"/>
        <dbReference type="EC" id="5.1.1.7"/>
    </reaction>
</comment>
<dbReference type="NCBIfam" id="TIGR00652">
    <property type="entry name" value="DapF"/>
    <property type="match status" value="1"/>
</dbReference>
<feature type="active site" description="Proton acceptor" evidence="8">
    <location>
        <position position="220"/>
    </location>
</feature>
<protein>
    <recommendedName>
        <fullName evidence="3 8">Diaminopimelate epimerase</fullName>
        <shortName evidence="8">DAP epimerase</shortName>
        <ecNumber evidence="3 8">5.1.1.7</ecNumber>
    </recommendedName>
    <alternativeName>
        <fullName evidence="8">PLP-independent amino acid racemase</fullName>
    </alternativeName>
</protein>
<evidence type="ECO:0000256" key="2">
    <source>
        <dbReference type="ARBA" id="ARBA00010219"/>
    </source>
</evidence>
<comment type="subunit">
    <text evidence="8">Homodimer.</text>
</comment>
<evidence type="ECO:0000313" key="11">
    <source>
        <dbReference type="Proteomes" id="UP000767854"/>
    </source>
</evidence>
<comment type="function">
    <text evidence="8">Catalyzes the stereoinversion of LL-2,6-diaminopimelate (L,L-DAP) to meso-diaminopimelate (meso-DAP), a precursor of L-lysine and an essential component of the bacterial peptidoglycan.</text>
</comment>
<dbReference type="Pfam" id="PF01678">
    <property type="entry name" value="DAP_epimerase"/>
    <property type="match status" value="2"/>
</dbReference>
<evidence type="ECO:0000256" key="4">
    <source>
        <dbReference type="ARBA" id="ARBA00022605"/>
    </source>
</evidence>
<accession>A0ABS2MTQ9</accession>
<dbReference type="PANTHER" id="PTHR31689">
    <property type="entry name" value="DIAMINOPIMELATE EPIMERASE, CHLOROPLASTIC"/>
    <property type="match status" value="1"/>
</dbReference>
<feature type="binding site" evidence="8">
    <location>
        <position position="12"/>
    </location>
    <ligand>
        <name>substrate</name>
    </ligand>
</feature>
<comment type="pathway">
    <text evidence="1 8">Amino-acid biosynthesis; L-lysine biosynthesis via DAP pathway; DL-2,6-diaminopimelate from LL-2,6-diaminopimelate: step 1/1.</text>
</comment>
<dbReference type="Proteomes" id="UP000767854">
    <property type="component" value="Unassembled WGS sequence"/>
</dbReference>
<dbReference type="HAMAP" id="MF_00197">
    <property type="entry name" value="DAP_epimerase"/>
    <property type="match status" value="1"/>
</dbReference>
<gene>
    <name evidence="8" type="primary">dapF</name>
    <name evidence="10" type="ORF">JOC49_002354</name>
</gene>
<evidence type="ECO:0000256" key="1">
    <source>
        <dbReference type="ARBA" id="ARBA00005196"/>
    </source>
</evidence>
<feature type="binding site" evidence="8">
    <location>
        <begin position="73"/>
        <end position="74"/>
    </location>
    <ligand>
        <name>substrate</name>
    </ligand>
</feature>
<feature type="site" description="Could be important to modulate the pK values of the two catalytic cysteine residues" evidence="8">
    <location>
        <position position="162"/>
    </location>
</feature>
<evidence type="ECO:0000256" key="3">
    <source>
        <dbReference type="ARBA" id="ARBA00013080"/>
    </source>
</evidence>
<comment type="subcellular location">
    <subcellularLocation>
        <location evidence="8">Cytoplasm</location>
    </subcellularLocation>
</comment>
<feature type="binding site" evidence="8">
    <location>
        <position position="63"/>
    </location>
    <ligand>
        <name>substrate</name>
    </ligand>
</feature>
<feature type="site" description="Could be important to modulate the pK values of the two catalytic cysteine residues" evidence="8">
    <location>
        <position position="211"/>
    </location>
</feature>
<name>A0ABS2MTQ9_9FIRM</name>
<dbReference type="InterPro" id="IPR001653">
    <property type="entry name" value="DAP_epimerase_DapF"/>
</dbReference>
<organism evidence="10 11">
    <name type="scientific">Fusibacter tunisiensis</name>
    <dbReference type="NCBI Taxonomy" id="1008308"/>
    <lineage>
        <taxon>Bacteria</taxon>
        <taxon>Bacillati</taxon>
        <taxon>Bacillota</taxon>
        <taxon>Clostridia</taxon>
        <taxon>Eubacteriales</taxon>
        <taxon>Eubacteriales Family XII. Incertae Sedis</taxon>
        <taxon>Fusibacter</taxon>
    </lineage>
</organism>
<keyword evidence="11" id="KW-1185">Reference proteome</keyword>
<dbReference type="EC" id="5.1.1.7" evidence="3 8"/>
<feature type="active site" description="Proton donor" evidence="8">
    <location>
        <position position="72"/>
    </location>
</feature>
<keyword evidence="5 8" id="KW-0457">Lysine biosynthesis</keyword>
<dbReference type="GO" id="GO:0008837">
    <property type="term" value="F:diaminopimelate epimerase activity"/>
    <property type="evidence" value="ECO:0007669"/>
    <property type="project" value="UniProtKB-EC"/>
</dbReference>
<feature type="binding site" evidence="8">
    <location>
        <begin position="211"/>
        <end position="212"/>
    </location>
    <ligand>
        <name>substrate</name>
    </ligand>
</feature>
<evidence type="ECO:0000256" key="7">
    <source>
        <dbReference type="ARBA" id="ARBA00051712"/>
    </source>
</evidence>
<keyword evidence="6 8" id="KW-0413">Isomerase</keyword>
<dbReference type="Gene3D" id="3.10.310.10">
    <property type="entry name" value="Diaminopimelate Epimerase, Chain A, domain 1"/>
    <property type="match status" value="2"/>
</dbReference>
<feature type="binding site" evidence="8">
    <location>
        <begin position="221"/>
        <end position="222"/>
    </location>
    <ligand>
        <name>substrate</name>
    </ligand>
</feature>
<evidence type="ECO:0000256" key="9">
    <source>
        <dbReference type="PROSITE-ProRule" id="PRU10125"/>
    </source>
</evidence>
<keyword evidence="4 8" id="KW-0028">Amino-acid biosynthesis</keyword>
<evidence type="ECO:0000256" key="8">
    <source>
        <dbReference type="HAMAP-Rule" id="MF_00197"/>
    </source>
</evidence>
<feature type="active site" evidence="9">
    <location>
        <position position="72"/>
    </location>
</feature>
<feature type="binding site" evidence="8">
    <location>
        <position position="193"/>
    </location>
    <ligand>
        <name>substrate</name>
    </ligand>
</feature>
<comment type="caution">
    <text evidence="10">The sequence shown here is derived from an EMBL/GenBank/DDBJ whole genome shotgun (WGS) entry which is preliminary data.</text>
</comment>
<comment type="similarity">
    <text evidence="2 8">Belongs to the diaminopimelate epimerase family.</text>
</comment>
<sequence>MLEFEKYHGTGNDFVLIYIKDDKQHAYSALAVELCDRHFGVGADGLLILERSDQADFKMRIFNQDGSEAPMCGNGIRCVAKYVMDKGLIEGDTCVVETMYQKIQVSAVRVDGKTLYRINMGSPIYDTSKMPVLFDKSEFQNESIEVDGQVYTLSALNMGTIHAVTFVDEIDQIDIDLVGSTIEQYTYFPQGINVDFCKVIDPHTLKVTTWERGVGRTMSCGTGVSASVAQGIREGKLKSPVKVLVTGGELLIEKRASEYYMSGPAVHVFSGQY</sequence>
<comment type="caution">
    <text evidence="8">Lacks conserved residue(s) required for the propagation of feature annotation.</text>
</comment>
<dbReference type="PANTHER" id="PTHR31689:SF0">
    <property type="entry name" value="DIAMINOPIMELATE EPIMERASE"/>
    <property type="match status" value="1"/>
</dbReference>
<evidence type="ECO:0000313" key="10">
    <source>
        <dbReference type="EMBL" id="MBM7562793.1"/>
    </source>
</evidence>